<dbReference type="AlphaFoldDB" id="A0A917J6I5"/>
<protein>
    <submittedName>
        <fullName evidence="1">Uncharacterized protein</fullName>
    </submittedName>
</protein>
<evidence type="ECO:0000313" key="1">
    <source>
        <dbReference type="EMBL" id="GGI49988.1"/>
    </source>
</evidence>
<reference evidence="1" key="1">
    <citation type="journal article" date="2014" name="Int. J. Syst. Evol. Microbiol.">
        <title>Complete genome sequence of Corynebacterium casei LMG S-19264T (=DSM 44701T), isolated from a smear-ripened cheese.</title>
        <authorList>
            <consortium name="US DOE Joint Genome Institute (JGI-PGF)"/>
            <person name="Walter F."/>
            <person name="Albersmeier A."/>
            <person name="Kalinowski J."/>
            <person name="Ruckert C."/>
        </authorList>
    </citation>
    <scope>NUCLEOTIDE SEQUENCE</scope>
    <source>
        <strain evidence="1">CCM 8711</strain>
    </source>
</reference>
<dbReference type="Proteomes" id="UP000662074">
    <property type="component" value="Unassembled WGS sequence"/>
</dbReference>
<gene>
    <name evidence="1" type="ORF">GCM10011425_12000</name>
</gene>
<name>A0A917J6I5_9SPHI</name>
<keyword evidence="2" id="KW-1185">Reference proteome</keyword>
<organism evidence="1 2">
    <name type="scientific">Mucilaginibacter galii</name>
    <dbReference type="NCBI Taxonomy" id="2005073"/>
    <lineage>
        <taxon>Bacteria</taxon>
        <taxon>Pseudomonadati</taxon>
        <taxon>Bacteroidota</taxon>
        <taxon>Sphingobacteriia</taxon>
        <taxon>Sphingobacteriales</taxon>
        <taxon>Sphingobacteriaceae</taxon>
        <taxon>Mucilaginibacter</taxon>
    </lineage>
</organism>
<sequence length="262" mass="28413">MLSSTNAVKNEQTGEFNVENDSVKITYSFYGQNAPVGIQVYNKSNKPLYIDWQSSAMVVGDKTISYANKNVPISGNINGVSDTYSTSNRGSNIAYPQSTYTSGSINAVAKLPESVTFLPPHAKGDFRPAYVTNGFLSVPDTMLHKEITGFIEQYSTVPVNVKVANFTKENSPLVFKSFLTLYTLQGNQPKPVLYEQEFFISKLVNSSSNPKDLTDYQVQRGDYFINSKKTGYAKVMTGIGIAAAVGGVAAVGASADNSNNTQ</sequence>
<comment type="caution">
    <text evidence="1">The sequence shown here is derived from an EMBL/GenBank/DDBJ whole genome shotgun (WGS) entry which is preliminary data.</text>
</comment>
<dbReference type="EMBL" id="BMDO01000002">
    <property type="protein sequence ID" value="GGI49988.1"/>
    <property type="molecule type" value="Genomic_DNA"/>
</dbReference>
<accession>A0A917J6I5</accession>
<proteinExistence type="predicted"/>
<reference evidence="1" key="2">
    <citation type="submission" date="2020-09" db="EMBL/GenBank/DDBJ databases">
        <authorList>
            <person name="Sun Q."/>
            <person name="Sedlacek I."/>
        </authorList>
    </citation>
    <scope>NUCLEOTIDE SEQUENCE</scope>
    <source>
        <strain evidence="1">CCM 8711</strain>
    </source>
</reference>
<evidence type="ECO:0000313" key="2">
    <source>
        <dbReference type="Proteomes" id="UP000662074"/>
    </source>
</evidence>